<reference evidence="2 3" key="1">
    <citation type="journal article" date="2015" name="Nature">
        <title>rRNA introns, odd ribosomes, and small enigmatic genomes across a large radiation of phyla.</title>
        <authorList>
            <person name="Brown C.T."/>
            <person name="Hug L.A."/>
            <person name="Thomas B.C."/>
            <person name="Sharon I."/>
            <person name="Castelle C.J."/>
            <person name="Singh A."/>
            <person name="Wilkins M.J."/>
            <person name="Williams K.H."/>
            <person name="Banfield J.F."/>
        </authorList>
    </citation>
    <scope>NUCLEOTIDE SEQUENCE [LARGE SCALE GENOMIC DNA]</scope>
</reference>
<feature type="transmembrane region" description="Helical" evidence="1">
    <location>
        <begin position="73"/>
        <end position="99"/>
    </location>
</feature>
<protein>
    <submittedName>
        <fullName evidence="2">Uncharacterized protein</fullName>
    </submittedName>
</protein>
<proteinExistence type="predicted"/>
<feature type="transmembrane region" description="Helical" evidence="1">
    <location>
        <begin position="43"/>
        <end position="67"/>
    </location>
</feature>
<evidence type="ECO:0000313" key="3">
    <source>
        <dbReference type="Proteomes" id="UP000034462"/>
    </source>
</evidence>
<dbReference type="AlphaFoldDB" id="A0A837ISH3"/>
<gene>
    <name evidence="2" type="ORF">UY25_C0003G0075</name>
</gene>
<name>A0A837ISH3_9BACT</name>
<dbReference type="Proteomes" id="UP000034462">
    <property type="component" value="Unassembled WGS sequence"/>
</dbReference>
<evidence type="ECO:0000313" key="2">
    <source>
        <dbReference type="EMBL" id="KKU93203.1"/>
    </source>
</evidence>
<accession>A0A837ISH3</accession>
<comment type="caution">
    <text evidence="2">The sequence shown here is derived from an EMBL/GenBank/DDBJ whole genome shotgun (WGS) entry which is preliminary data.</text>
</comment>
<evidence type="ECO:0000256" key="1">
    <source>
        <dbReference type="SAM" id="Phobius"/>
    </source>
</evidence>
<keyword evidence="1" id="KW-0812">Transmembrane</keyword>
<feature type="transmembrane region" description="Helical" evidence="1">
    <location>
        <begin position="12"/>
        <end position="31"/>
    </location>
</feature>
<dbReference type="EMBL" id="LCPH01000003">
    <property type="protein sequence ID" value="KKU93203.1"/>
    <property type="molecule type" value="Genomic_DNA"/>
</dbReference>
<keyword evidence="1" id="KW-0472">Membrane</keyword>
<organism evidence="2 3">
    <name type="scientific">Candidatus Yanofskybacteria bacterium GW2011_GWC1_48_11</name>
    <dbReference type="NCBI Taxonomy" id="1619027"/>
    <lineage>
        <taxon>Bacteria</taxon>
        <taxon>Candidatus Yanofskyibacteriota</taxon>
    </lineage>
</organism>
<sequence>MTEESINKASKSFHKAFAVVFISKLAVRYGFLPSALEGDNAMLIGLLLLLQGILVISMMFLLGYYAYKFSGKWYYALNGLLGLFWFAMLGPLIGGIIVYQIKEKNIKKLERNKNGYGKNVEKSHGTN</sequence>
<keyword evidence="1" id="KW-1133">Transmembrane helix</keyword>